<evidence type="ECO:0000256" key="3">
    <source>
        <dbReference type="ARBA" id="ARBA00022741"/>
    </source>
</evidence>
<evidence type="ECO:0000256" key="1">
    <source>
        <dbReference type="ARBA" id="ARBA00005417"/>
    </source>
</evidence>
<gene>
    <name evidence="6" type="ORF">HOP12_05025</name>
</gene>
<dbReference type="SUPFAM" id="SSF52540">
    <property type="entry name" value="P-loop containing nucleoside triphosphate hydrolases"/>
    <property type="match status" value="1"/>
</dbReference>
<protein>
    <submittedName>
        <fullName evidence="6">ABC transporter ATP-binding protein</fullName>
    </submittedName>
</protein>
<dbReference type="GO" id="GO:0016887">
    <property type="term" value="F:ATP hydrolysis activity"/>
    <property type="evidence" value="ECO:0007669"/>
    <property type="project" value="InterPro"/>
</dbReference>
<proteinExistence type="inferred from homology"/>
<dbReference type="EMBL" id="JABFRW010000054">
    <property type="protein sequence ID" value="NOT33518.1"/>
    <property type="molecule type" value="Genomic_DNA"/>
</dbReference>
<dbReference type="PANTHER" id="PTHR43335">
    <property type="entry name" value="ABC TRANSPORTER, ATP-BINDING PROTEIN"/>
    <property type="match status" value="1"/>
</dbReference>
<evidence type="ECO:0000256" key="4">
    <source>
        <dbReference type="ARBA" id="ARBA00022840"/>
    </source>
</evidence>
<reference evidence="6 7" key="1">
    <citation type="submission" date="2020-04" db="EMBL/GenBank/DDBJ databases">
        <title>Metagenomic profiling of ammonia- and methane-oxidizing microorganisms in a Dutch drinking water treatment plant.</title>
        <authorList>
            <person name="Poghosyan L."/>
            <person name="Leucker S."/>
        </authorList>
    </citation>
    <scope>NUCLEOTIDE SEQUENCE [LARGE SCALE GENOMIC DNA]</scope>
    <source>
        <strain evidence="6">S-RSF-IL-03</strain>
    </source>
</reference>
<dbReference type="GO" id="GO:0005524">
    <property type="term" value="F:ATP binding"/>
    <property type="evidence" value="ECO:0007669"/>
    <property type="project" value="UniProtKB-KW"/>
</dbReference>
<organism evidence="6 7">
    <name type="scientific">Eiseniibacteriota bacterium</name>
    <dbReference type="NCBI Taxonomy" id="2212470"/>
    <lineage>
        <taxon>Bacteria</taxon>
        <taxon>Candidatus Eiseniibacteriota</taxon>
    </lineage>
</organism>
<evidence type="ECO:0000259" key="5">
    <source>
        <dbReference type="PROSITE" id="PS50893"/>
    </source>
</evidence>
<sequence>MAAIVVEHVSKAFRRGLFGVGSTVHALQDVSFEVSAGEAIGIIGPNGAGKTTMLGCLLGFLRPDQGRVTVDGREPDELSVRARTGYLPERLVMDRWMSGSTFLRYHHALGGLPAASRRADCAALLDRVGLDPAARERAIGSYSRGMLQRIGVAQALLGRPQFVFLDEPISGVDPSGIVVIRGILEELRRSGATLVINSHQLDEVERLCDRIVFVRGGRVEALEVIRAGAELARRVRVRFSVSGRQPTDAELAGIGERLGSTLVSWSAPDARFQVKDDAAATALLGALIAAGWPVVEASAEESRLERLFSAAATTT</sequence>
<accession>A0A849SCT1</accession>
<dbReference type="AlphaFoldDB" id="A0A849SCT1"/>
<dbReference type="Pfam" id="PF00005">
    <property type="entry name" value="ABC_tran"/>
    <property type="match status" value="1"/>
</dbReference>
<dbReference type="Gene3D" id="3.40.50.300">
    <property type="entry name" value="P-loop containing nucleotide triphosphate hydrolases"/>
    <property type="match status" value="1"/>
</dbReference>
<dbReference type="PROSITE" id="PS50893">
    <property type="entry name" value="ABC_TRANSPORTER_2"/>
    <property type="match status" value="1"/>
</dbReference>
<dbReference type="InterPro" id="IPR003593">
    <property type="entry name" value="AAA+_ATPase"/>
</dbReference>
<keyword evidence="3" id="KW-0547">Nucleotide-binding</keyword>
<dbReference type="Proteomes" id="UP000580839">
    <property type="component" value="Unassembled WGS sequence"/>
</dbReference>
<keyword evidence="2" id="KW-0813">Transport</keyword>
<evidence type="ECO:0000256" key="2">
    <source>
        <dbReference type="ARBA" id="ARBA00022448"/>
    </source>
</evidence>
<dbReference type="SMART" id="SM00382">
    <property type="entry name" value="AAA"/>
    <property type="match status" value="1"/>
</dbReference>
<feature type="domain" description="ABC transporter" evidence="5">
    <location>
        <begin position="4"/>
        <end position="241"/>
    </location>
</feature>
<evidence type="ECO:0000313" key="6">
    <source>
        <dbReference type="EMBL" id="NOT33518.1"/>
    </source>
</evidence>
<keyword evidence="4 6" id="KW-0067">ATP-binding</keyword>
<dbReference type="InterPro" id="IPR003439">
    <property type="entry name" value="ABC_transporter-like_ATP-bd"/>
</dbReference>
<comment type="similarity">
    <text evidence="1">Belongs to the ABC transporter superfamily.</text>
</comment>
<dbReference type="CDD" id="cd03230">
    <property type="entry name" value="ABC_DR_subfamily_A"/>
    <property type="match status" value="1"/>
</dbReference>
<comment type="caution">
    <text evidence="6">The sequence shown here is derived from an EMBL/GenBank/DDBJ whole genome shotgun (WGS) entry which is preliminary data.</text>
</comment>
<dbReference type="InterPro" id="IPR027417">
    <property type="entry name" value="P-loop_NTPase"/>
</dbReference>
<name>A0A849SCT1_UNCEI</name>
<evidence type="ECO:0000313" key="7">
    <source>
        <dbReference type="Proteomes" id="UP000580839"/>
    </source>
</evidence>